<proteinExistence type="predicted"/>
<evidence type="ECO:0000313" key="2">
    <source>
        <dbReference type="EMBL" id="KAG2646465.1"/>
    </source>
</evidence>
<sequence>MSYSATARQESIPIDRDSEIPPPLYSGDAYSECDSRAGARGHRATGRARARRPRFLCAPAGGAGARRSQCPVVVPGGLVVVPCPAVAVPCRVTLHPRFEHRRAAGPATAPARHAWRREAADDAHRAPRVEIIGATPRIPPACPCLLHPRRKHPTPRAATRHQSTTTCLRAHHPRRSSSPRRPLSEYGFSSRIWGLGARRPTGEILFDLSVPEDKKTYKKLSCKKFSELTSELDMLVIPEAPDNLEF</sequence>
<organism evidence="2 3">
    <name type="scientific">Panicum virgatum</name>
    <name type="common">Blackwell switchgrass</name>
    <dbReference type="NCBI Taxonomy" id="38727"/>
    <lineage>
        <taxon>Eukaryota</taxon>
        <taxon>Viridiplantae</taxon>
        <taxon>Streptophyta</taxon>
        <taxon>Embryophyta</taxon>
        <taxon>Tracheophyta</taxon>
        <taxon>Spermatophyta</taxon>
        <taxon>Magnoliopsida</taxon>
        <taxon>Liliopsida</taxon>
        <taxon>Poales</taxon>
        <taxon>Poaceae</taxon>
        <taxon>PACMAD clade</taxon>
        <taxon>Panicoideae</taxon>
        <taxon>Panicodae</taxon>
        <taxon>Paniceae</taxon>
        <taxon>Panicinae</taxon>
        <taxon>Panicum</taxon>
        <taxon>Panicum sect. Hiantes</taxon>
    </lineage>
</organism>
<comment type="caution">
    <text evidence="2">The sequence shown here is derived from an EMBL/GenBank/DDBJ whole genome shotgun (WGS) entry which is preliminary data.</text>
</comment>
<dbReference type="AlphaFoldDB" id="A0A8T0WGJ6"/>
<name>A0A8T0WGJ6_PANVG</name>
<feature type="region of interest" description="Disordered" evidence="1">
    <location>
        <begin position="151"/>
        <end position="183"/>
    </location>
</feature>
<evidence type="ECO:0000256" key="1">
    <source>
        <dbReference type="SAM" id="MobiDB-lite"/>
    </source>
</evidence>
<feature type="region of interest" description="Disordered" evidence="1">
    <location>
        <begin position="1"/>
        <end position="25"/>
    </location>
</feature>
<keyword evidence="3" id="KW-1185">Reference proteome</keyword>
<dbReference type="Proteomes" id="UP000823388">
    <property type="component" value="Chromosome 2K"/>
</dbReference>
<evidence type="ECO:0000313" key="3">
    <source>
        <dbReference type="Proteomes" id="UP000823388"/>
    </source>
</evidence>
<protein>
    <submittedName>
        <fullName evidence="2">Uncharacterized protein</fullName>
    </submittedName>
</protein>
<gene>
    <name evidence="2" type="ORF">PVAP13_2KG511010</name>
</gene>
<dbReference type="EMBL" id="CM029039">
    <property type="protein sequence ID" value="KAG2646465.1"/>
    <property type="molecule type" value="Genomic_DNA"/>
</dbReference>
<accession>A0A8T0WGJ6</accession>
<feature type="compositionally biased region" description="Basic residues" evidence="1">
    <location>
        <begin position="169"/>
        <end position="178"/>
    </location>
</feature>
<reference evidence="2" key="1">
    <citation type="submission" date="2020-05" db="EMBL/GenBank/DDBJ databases">
        <title>WGS assembly of Panicum virgatum.</title>
        <authorList>
            <person name="Lovell J.T."/>
            <person name="Jenkins J."/>
            <person name="Shu S."/>
            <person name="Juenger T.E."/>
            <person name="Schmutz J."/>
        </authorList>
    </citation>
    <scope>NUCLEOTIDE SEQUENCE</scope>
    <source>
        <strain evidence="2">AP13</strain>
    </source>
</reference>